<organism evidence="3 4">
    <name type="scientific">Phytohabitans flavus</name>
    <dbReference type="NCBI Taxonomy" id="1076124"/>
    <lineage>
        <taxon>Bacteria</taxon>
        <taxon>Bacillati</taxon>
        <taxon>Actinomycetota</taxon>
        <taxon>Actinomycetes</taxon>
        <taxon>Micromonosporales</taxon>
        <taxon>Micromonosporaceae</taxon>
    </lineage>
</organism>
<feature type="compositionally biased region" description="Low complexity" evidence="1">
    <location>
        <begin position="90"/>
        <end position="102"/>
    </location>
</feature>
<dbReference type="AlphaFoldDB" id="A0A6F8Y3L0"/>
<name>A0A6F8Y3L0_9ACTN</name>
<evidence type="ECO:0000313" key="4">
    <source>
        <dbReference type="Proteomes" id="UP000502508"/>
    </source>
</evidence>
<dbReference type="RefSeq" id="WP_173040790.1">
    <property type="nucleotide sequence ID" value="NZ_AP022870.1"/>
</dbReference>
<dbReference type="KEGG" id="pfla:Pflav_071120"/>
<gene>
    <name evidence="3" type="ORF">Pflav_071120</name>
</gene>
<accession>A0A6F8Y3L0</accession>
<feature type="transmembrane region" description="Helical" evidence="2">
    <location>
        <begin position="116"/>
        <end position="137"/>
    </location>
</feature>
<evidence type="ECO:0000256" key="1">
    <source>
        <dbReference type="SAM" id="MobiDB-lite"/>
    </source>
</evidence>
<keyword evidence="2" id="KW-0472">Membrane</keyword>
<reference evidence="3 4" key="1">
    <citation type="submission" date="2020-03" db="EMBL/GenBank/DDBJ databases">
        <title>Whole genome shotgun sequence of Phytohabitans flavus NBRC 107702.</title>
        <authorList>
            <person name="Komaki H."/>
            <person name="Tamura T."/>
        </authorList>
    </citation>
    <scope>NUCLEOTIDE SEQUENCE [LARGE SCALE GENOMIC DNA]</scope>
    <source>
        <strain evidence="3 4">NBRC 107702</strain>
    </source>
</reference>
<dbReference type="Proteomes" id="UP000502508">
    <property type="component" value="Chromosome"/>
</dbReference>
<dbReference type="EMBL" id="AP022870">
    <property type="protein sequence ID" value="BCB80702.1"/>
    <property type="molecule type" value="Genomic_DNA"/>
</dbReference>
<feature type="region of interest" description="Disordered" evidence="1">
    <location>
        <begin position="163"/>
        <end position="193"/>
    </location>
</feature>
<evidence type="ECO:0000313" key="3">
    <source>
        <dbReference type="EMBL" id="BCB80702.1"/>
    </source>
</evidence>
<reference evidence="3 4" key="2">
    <citation type="submission" date="2020-03" db="EMBL/GenBank/DDBJ databases">
        <authorList>
            <person name="Ichikawa N."/>
            <person name="Kimura A."/>
            <person name="Kitahashi Y."/>
            <person name="Uohara A."/>
        </authorList>
    </citation>
    <scope>NUCLEOTIDE SEQUENCE [LARGE SCALE GENOMIC DNA]</scope>
    <source>
        <strain evidence="3 4">NBRC 107702</strain>
    </source>
</reference>
<proteinExistence type="predicted"/>
<keyword evidence="2" id="KW-0812">Transmembrane</keyword>
<sequence>MLGFARRNQTRSQLVKAELGESFDHFMQAATHAAGGVGETMGPKAADGMQRVRDGASHGWESTLAALGPLAAAAAEGAREAGRTTKRAGRSAGRAGAAKMRAVTPKRESRTSRRRWPMLAGLMVAGAAMGATGALVMRRRKLQQWQEYDPSQAMGPIAADADEKMDGTVDPTMNGTIASETLDGVVDTTKGRR</sequence>
<evidence type="ECO:0000256" key="2">
    <source>
        <dbReference type="SAM" id="Phobius"/>
    </source>
</evidence>
<keyword evidence="4" id="KW-1185">Reference proteome</keyword>
<keyword evidence="2" id="KW-1133">Transmembrane helix</keyword>
<feature type="region of interest" description="Disordered" evidence="1">
    <location>
        <begin position="76"/>
        <end position="113"/>
    </location>
</feature>
<protein>
    <submittedName>
        <fullName evidence="3">Uncharacterized protein</fullName>
    </submittedName>
</protein>